<protein>
    <submittedName>
        <fullName evidence="2">Uncharacterized protein</fullName>
    </submittedName>
</protein>
<proteinExistence type="predicted"/>
<evidence type="ECO:0000256" key="1">
    <source>
        <dbReference type="SAM" id="MobiDB-lite"/>
    </source>
</evidence>
<dbReference type="Proteomes" id="UP000320762">
    <property type="component" value="Unassembled WGS sequence"/>
</dbReference>
<keyword evidence="3" id="KW-1185">Reference proteome</keyword>
<gene>
    <name evidence="2" type="ORF">BD626DRAFT_478989</name>
</gene>
<accession>A0A550CRT3</accession>
<evidence type="ECO:0000313" key="3">
    <source>
        <dbReference type="Proteomes" id="UP000320762"/>
    </source>
</evidence>
<sequence>MPRPAGPTLDSPSKFNQHRGTIEPTKTQMKTEDSDSLGCTPDVDAREEQWALFLRPEDSCASQPEQCPGASNISTCARALYPRYSYKAATPTVGLPRPLRRPERISSHSLPTARCTTVTQRPPHGGRPHSDGLTTRSSHWVQHAAQPRLYHLVHVCRHTRLLRNRRT</sequence>
<evidence type="ECO:0000313" key="2">
    <source>
        <dbReference type="EMBL" id="TRM67502.1"/>
    </source>
</evidence>
<organism evidence="2 3">
    <name type="scientific">Schizophyllum amplum</name>
    <dbReference type="NCBI Taxonomy" id="97359"/>
    <lineage>
        <taxon>Eukaryota</taxon>
        <taxon>Fungi</taxon>
        <taxon>Dikarya</taxon>
        <taxon>Basidiomycota</taxon>
        <taxon>Agaricomycotina</taxon>
        <taxon>Agaricomycetes</taxon>
        <taxon>Agaricomycetidae</taxon>
        <taxon>Agaricales</taxon>
        <taxon>Schizophyllaceae</taxon>
        <taxon>Schizophyllum</taxon>
    </lineage>
</organism>
<dbReference type="AlphaFoldDB" id="A0A550CRT3"/>
<dbReference type="EMBL" id="VDMD01000002">
    <property type="protein sequence ID" value="TRM67502.1"/>
    <property type="molecule type" value="Genomic_DNA"/>
</dbReference>
<reference evidence="2 3" key="1">
    <citation type="journal article" date="2019" name="New Phytol.">
        <title>Comparative genomics reveals unique wood-decay strategies and fruiting body development in the Schizophyllaceae.</title>
        <authorList>
            <person name="Almasi E."/>
            <person name="Sahu N."/>
            <person name="Krizsan K."/>
            <person name="Balint B."/>
            <person name="Kovacs G.M."/>
            <person name="Kiss B."/>
            <person name="Cseklye J."/>
            <person name="Drula E."/>
            <person name="Henrissat B."/>
            <person name="Nagy I."/>
            <person name="Chovatia M."/>
            <person name="Adam C."/>
            <person name="LaButti K."/>
            <person name="Lipzen A."/>
            <person name="Riley R."/>
            <person name="Grigoriev I.V."/>
            <person name="Nagy L.G."/>
        </authorList>
    </citation>
    <scope>NUCLEOTIDE SEQUENCE [LARGE SCALE GENOMIC DNA]</scope>
    <source>
        <strain evidence="2 3">NL-1724</strain>
    </source>
</reference>
<feature type="compositionally biased region" description="Polar residues" evidence="1">
    <location>
        <begin position="10"/>
        <end position="28"/>
    </location>
</feature>
<feature type="region of interest" description="Disordered" evidence="1">
    <location>
        <begin position="115"/>
        <end position="135"/>
    </location>
</feature>
<comment type="caution">
    <text evidence="2">The sequence shown here is derived from an EMBL/GenBank/DDBJ whole genome shotgun (WGS) entry which is preliminary data.</text>
</comment>
<feature type="region of interest" description="Disordered" evidence="1">
    <location>
        <begin position="1"/>
        <end position="41"/>
    </location>
</feature>
<name>A0A550CRT3_9AGAR</name>